<dbReference type="SUPFAM" id="SSF52151">
    <property type="entry name" value="FabD/lysophospholipase-like"/>
    <property type="match status" value="1"/>
</dbReference>
<dbReference type="InterPro" id="IPR040899">
    <property type="entry name" value="Fas_alpha_ACP"/>
</dbReference>
<keyword evidence="3" id="KW-0808">Transferase</keyword>
<evidence type="ECO:0000313" key="6">
    <source>
        <dbReference type="EMBL" id="RDB19416.1"/>
    </source>
</evidence>
<dbReference type="Gene3D" id="3.40.50.720">
    <property type="entry name" value="NAD(P)-binding Rossmann-like Domain"/>
    <property type="match status" value="2"/>
</dbReference>
<dbReference type="STRING" id="39966.A0A369JKT9"/>
<keyword evidence="7" id="KW-1185">Reference proteome</keyword>
<reference evidence="6" key="1">
    <citation type="submission" date="2018-04" db="EMBL/GenBank/DDBJ databases">
        <title>Whole genome sequencing of Hypsizygus marmoreus.</title>
        <authorList>
            <person name="Choi I.-G."/>
            <person name="Min B."/>
            <person name="Kim J.-G."/>
            <person name="Kim S."/>
            <person name="Oh Y.-L."/>
            <person name="Kong W.-S."/>
            <person name="Park H."/>
            <person name="Jeong J."/>
            <person name="Song E.-S."/>
        </authorList>
    </citation>
    <scope>NUCLEOTIDE SEQUENCE [LARGE SCALE GENOMIC DNA]</scope>
    <source>
        <strain evidence="6">51987-8</strain>
    </source>
</reference>
<dbReference type="InterPro" id="IPR050830">
    <property type="entry name" value="Fungal_FAS"/>
</dbReference>
<dbReference type="PANTHER" id="PTHR10982:SF21">
    <property type="entry name" value="FATTY ACID SYNTHASE SUBUNIT BETA"/>
    <property type="match status" value="1"/>
</dbReference>
<sequence length="961" mass="107696">MVARGRPDRVLLAYNVSFVGMVLPNDELNIKIRHTSMRDGNTIIMIETSTLAARRSQEPGMCMDLCNTSPAARAVWEGANTHLLDVYGFSIVAIIKDNPQTKTIHFGGIEGQAIRQWYMDMTYHTMDKDGNVKTLLLFASIDVRTQTMQRAFECDLRKCSNYATCAVDPSRISKTFSDAASREVVDSIAFISGSLLEIVNYDFELTETYAVEKVKEMLGDIVKSCHQKAQEQQKAEGYIKLERGFTTIPLPGIDVPFHSRYLWAGVMPFRAYLSKKINPTHLNPDMLVGKYVRNLIAKLFEVSKEYAQVIYDQTSSSRLDKVLKKWDQENWGGAEQHQKLAYIILVELLAYQFALPVRWIEMQDGLFTEFSFERFIELGPSPTLTGMATCTLKAKCETCDDSISRSRTILCHAKNVKEIFAFIEDVPVKAINILNVIVAQKLKKRVDEVPFGKSIKNLVGGKSGLRNEILGELQQEFASAPEKGQELPLEELGSALSSRSNLSLGKYGNGLVSRLIGGKMPGGFNASPLKAYLAKTWGLAPSRSDAVLLLATTSEPPKRLAWEPKQRPGSMAFEEFLKFQAEQEKFAAQHIELYMRYLGRDSRAGKTALDEEKATTAVLQAKLDDIMKEHGDFYIDGVQQRFDPLKAHHFDSSWNWVRQDALLMYDDITFGRLTTLRSQLHLTEVTAKGDIVYSKVLRANVRKLEAYVEEMDSGDTVSGAVNIQKVQDDVLKLWTVVKFQPAISQEQRNRIKALSRRSSSQFLRPQLSGVTSVTAGKVAFAPSQAQSRHELGVQQQHYKGKESIDVEIVKGLLSGGAHVVITTSSYYRKTVEYYQSIFQTFGSRGSALIVVPFNQASKQDVEALIDYVYASLGMDLDYINPFAGIPESGREIDGLDNKNKKASRHFVTRLTQVILPLFPNHGLFGNDGLYSESKISLETLFQRWSSESWGEYLCLAGAVIG</sequence>
<dbReference type="PANTHER" id="PTHR10982">
    <property type="entry name" value="MALONYL COA-ACYL CARRIER PROTEIN TRANSACYLASE"/>
    <property type="match status" value="1"/>
</dbReference>
<dbReference type="InterPro" id="IPR016035">
    <property type="entry name" value="Acyl_Trfase/lysoPLipase"/>
</dbReference>
<dbReference type="Proteomes" id="UP000076154">
    <property type="component" value="Unassembled WGS sequence"/>
</dbReference>
<dbReference type="InterPro" id="IPR041550">
    <property type="entry name" value="FASI_helical"/>
</dbReference>
<dbReference type="OrthoDB" id="3039468at2759"/>
<feature type="domain" description="Fatty acid synthase type I helical" evidence="4">
    <location>
        <begin position="580"/>
        <end position="677"/>
    </location>
</feature>
<proteinExistence type="predicted"/>
<dbReference type="InterPro" id="IPR036291">
    <property type="entry name" value="NAD(P)-bd_dom_sf"/>
</dbReference>
<evidence type="ECO:0000259" key="4">
    <source>
        <dbReference type="Pfam" id="PF18314"/>
    </source>
</evidence>
<keyword evidence="2" id="KW-0597">Phosphoprotein</keyword>
<dbReference type="SUPFAM" id="SSF51735">
    <property type="entry name" value="NAD(P)-binding Rossmann-fold domains"/>
    <property type="match status" value="1"/>
</dbReference>
<organism evidence="6 7">
    <name type="scientific">Hypsizygus marmoreus</name>
    <name type="common">White beech mushroom</name>
    <name type="synonym">Agaricus marmoreus</name>
    <dbReference type="NCBI Taxonomy" id="39966"/>
    <lineage>
        <taxon>Eukaryota</taxon>
        <taxon>Fungi</taxon>
        <taxon>Dikarya</taxon>
        <taxon>Basidiomycota</taxon>
        <taxon>Agaricomycotina</taxon>
        <taxon>Agaricomycetes</taxon>
        <taxon>Agaricomycetidae</taxon>
        <taxon>Agaricales</taxon>
        <taxon>Tricholomatineae</taxon>
        <taxon>Lyophyllaceae</taxon>
        <taxon>Hypsizygus</taxon>
    </lineage>
</organism>
<gene>
    <name evidence="6" type="primary">apf5</name>
    <name evidence="6" type="ORF">Hypma_013719</name>
</gene>
<name>A0A369JKT9_HYPMA</name>
<dbReference type="AlphaFoldDB" id="A0A369JKT9"/>
<evidence type="ECO:0000256" key="1">
    <source>
        <dbReference type="ARBA" id="ARBA00022450"/>
    </source>
</evidence>
<evidence type="ECO:0000313" key="7">
    <source>
        <dbReference type="Proteomes" id="UP000076154"/>
    </source>
</evidence>
<evidence type="ECO:0000256" key="3">
    <source>
        <dbReference type="ARBA" id="ARBA00022679"/>
    </source>
</evidence>
<dbReference type="Pfam" id="PF18314">
    <property type="entry name" value="FAS_I_H"/>
    <property type="match status" value="1"/>
</dbReference>
<dbReference type="Gene3D" id="6.10.140.1400">
    <property type="match status" value="1"/>
</dbReference>
<dbReference type="Gene3D" id="6.10.250.1930">
    <property type="match status" value="1"/>
</dbReference>
<dbReference type="InParanoid" id="A0A369JKT9"/>
<dbReference type="Gene3D" id="6.10.60.10">
    <property type="match status" value="1"/>
</dbReference>
<protein>
    <submittedName>
        <fullName evidence="6">Fatty acid synthase apf5</fullName>
    </submittedName>
</protein>
<evidence type="ECO:0000256" key="2">
    <source>
        <dbReference type="ARBA" id="ARBA00022553"/>
    </source>
</evidence>
<dbReference type="Pfam" id="PF18325">
    <property type="entry name" value="Fas_alpha_ACP"/>
    <property type="match status" value="1"/>
</dbReference>
<evidence type="ECO:0000259" key="5">
    <source>
        <dbReference type="Pfam" id="PF18325"/>
    </source>
</evidence>
<feature type="domain" description="Fatty acid synthase subunit alpha acyl carrier" evidence="5">
    <location>
        <begin position="424"/>
        <end position="564"/>
    </location>
</feature>
<keyword evidence="1" id="KW-0596">Phosphopantetheine</keyword>
<dbReference type="FunFam" id="3.90.25.70:FF:000001">
    <property type="entry name" value="Fatty acid synthase subunit alpha"/>
    <property type="match status" value="1"/>
</dbReference>
<dbReference type="GO" id="GO:0008897">
    <property type="term" value="F:holo-[acyl-carrier-protein] synthase activity"/>
    <property type="evidence" value="ECO:0007669"/>
    <property type="project" value="InterPro"/>
</dbReference>
<dbReference type="EMBL" id="LUEZ02000080">
    <property type="protein sequence ID" value="RDB19416.1"/>
    <property type="molecule type" value="Genomic_DNA"/>
</dbReference>
<dbReference type="Gene3D" id="3.90.25.70">
    <property type="match status" value="1"/>
</dbReference>
<dbReference type="Gene3D" id="3.30.70.3330">
    <property type="match status" value="2"/>
</dbReference>
<comment type="caution">
    <text evidence="6">The sequence shown here is derived from an EMBL/GenBank/DDBJ whole genome shotgun (WGS) entry which is preliminary data.</text>
</comment>
<accession>A0A369JKT9</accession>